<keyword evidence="6" id="KW-1185">Reference proteome</keyword>
<feature type="domain" description="Glycosyltransferase 2-like" evidence="4">
    <location>
        <begin position="6"/>
        <end position="112"/>
    </location>
</feature>
<dbReference type="Gene3D" id="3.90.550.10">
    <property type="entry name" value="Spore Coat Polysaccharide Biosynthesis Protein SpsA, Chain A"/>
    <property type="match status" value="1"/>
</dbReference>
<gene>
    <name evidence="5" type="ORF">JMJ56_12770</name>
</gene>
<evidence type="ECO:0000259" key="4">
    <source>
        <dbReference type="Pfam" id="PF00535"/>
    </source>
</evidence>
<comment type="similarity">
    <text evidence="1">Belongs to the glycosyltransferase 2 family.</text>
</comment>
<reference evidence="5 6" key="1">
    <citation type="submission" date="2021-01" db="EMBL/GenBank/DDBJ databases">
        <title>Belnapia mucosa sp. nov. and Belnapia arida sp. nov., isolated from the Tabernas Desert (Almeria, Spain).</title>
        <authorList>
            <person name="Molina-Menor E."/>
            <person name="Vidal-Verdu A."/>
            <person name="Calonge A."/>
            <person name="Satari L."/>
            <person name="Pereto J."/>
            <person name="Porcar M."/>
        </authorList>
    </citation>
    <scope>NUCLEOTIDE SEQUENCE [LARGE SCALE GENOMIC DNA]</scope>
    <source>
        <strain evidence="5 6">T18</strain>
    </source>
</reference>
<protein>
    <submittedName>
        <fullName evidence="5">Glycosyltransferase family 2 protein</fullName>
    </submittedName>
</protein>
<dbReference type="PANTHER" id="PTHR43179:SF12">
    <property type="entry name" value="GALACTOFURANOSYLTRANSFERASE GLFT2"/>
    <property type="match status" value="1"/>
</dbReference>
<accession>A0ABS1U2W3</accession>
<evidence type="ECO:0000256" key="2">
    <source>
        <dbReference type="ARBA" id="ARBA00022676"/>
    </source>
</evidence>
<sequence length="339" mass="37079">MSKVCAVVITYNRRELLDECLQAITAQTYPCDHIVVVDNASTDGTAEMVKERWAGRIDLHVLTKNIGAAGGYNLGMRLAYQTGADHVWVMDDDVMPEPDALAALLAAAETLDGRGISPAFLTSVARAPGGAVTNVPEMDRRLNALAYENWPELLNHGLVPVTRAALVSNLIPRATLTQHGLPIAGMFIWGEDSEFTLRVTRERPGYLVGASRALHVRQLAGVLDIRTERNPARIGYHFHRIRNDVYMKRRFEGPRSVARLMRRQVMLALRLCQEQEFAKARIVLRGLLAGLSFDPPIEAADAPCTIAGIRHVAGEPQVAAAALAPAAEQAFPNDLRPAV</sequence>
<proteinExistence type="inferred from homology"/>
<name>A0ABS1U2W3_9PROT</name>
<evidence type="ECO:0000313" key="6">
    <source>
        <dbReference type="Proteomes" id="UP000660885"/>
    </source>
</evidence>
<dbReference type="EMBL" id="JAETWB010000004">
    <property type="protein sequence ID" value="MBL6078885.1"/>
    <property type="molecule type" value="Genomic_DNA"/>
</dbReference>
<dbReference type="PANTHER" id="PTHR43179">
    <property type="entry name" value="RHAMNOSYLTRANSFERASE WBBL"/>
    <property type="match status" value="1"/>
</dbReference>
<dbReference type="Pfam" id="PF00535">
    <property type="entry name" value="Glycos_transf_2"/>
    <property type="match status" value="1"/>
</dbReference>
<dbReference type="CDD" id="cd04185">
    <property type="entry name" value="GT_2_like_b"/>
    <property type="match status" value="1"/>
</dbReference>
<dbReference type="InterPro" id="IPR001173">
    <property type="entry name" value="Glyco_trans_2-like"/>
</dbReference>
<evidence type="ECO:0000313" key="5">
    <source>
        <dbReference type="EMBL" id="MBL6078885.1"/>
    </source>
</evidence>
<evidence type="ECO:0000256" key="1">
    <source>
        <dbReference type="ARBA" id="ARBA00006739"/>
    </source>
</evidence>
<dbReference type="RefSeq" id="WP_202832149.1">
    <property type="nucleotide sequence ID" value="NZ_JAETWB010000004.1"/>
</dbReference>
<comment type="caution">
    <text evidence="5">The sequence shown here is derived from an EMBL/GenBank/DDBJ whole genome shotgun (WGS) entry which is preliminary data.</text>
</comment>
<evidence type="ECO:0000256" key="3">
    <source>
        <dbReference type="ARBA" id="ARBA00022679"/>
    </source>
</evidence>
<dbReference type="InterPro" id="IPR029044">
    <property type="entry name" value="Nucleotide-diphossugar_trans"/>
</dbReference>
<dbReference type="Proteomes" id="UP000660885">
    <property type="component" value="Unassembled WGS sequence"/>
</dbReference>
<keyword evidence="3" id="KW-0808">Transferase</keyword>
<keyword evidence="2" id="KW-0328">Glycosyltransferase</keyword>
<organism evidence="5 6">
    <name type="scientific">Belnapia arida</name>
    <dbReference type="NCBI Taxonomy" id="2804533"/>
    <lineage>
        <taxon>Bacteria</taxon>
        <taxon>Pseudomonadati</taxon>
        <taxon>Pseudomonadota</taxon>
        <taxon>Alphaproteobacteria</taxon>
        <taxon>Acetobacterales</taxon>
        <taxon>Roseomonadaceae</taxon>
        <taxon>Belnapia</taxon>
    </lineage>
</organism>
<dbReference type="SUPFAM" id="SSF53448">
    <property type="entry name" value="Nucleotide-diphospho-sugar transferases"/>
    <property type="match status" value="1"/>
</dbReference>